<reference evidence="1" key="1">
    <citation type="submission" date="2023-07" db="EMBL/GenBank/DDBJ databases">
        <title>Sorghum-associated microbial communities from plants grown in Nebraska, USA.</title>
        <authorList>
            <person name="Schachtman D."/>
        </authorList>
    </citation>
    <scope>NUCLEOTIDE SEQUENCE</scope>
    <source>
        <strain evidence="1">BE330</strain>
    </source>
</reference>
<gene>
    <name evidence="1" type="ORF">J2Y00_001740</name>
</gene>
<evidence type="ECO:0000313" key="2">
    <source>
        <dbReference type="Proteomes" id="UP001185331"/>
    </source>
</evidence>
<evidence type="ECO:0000313" key="1">
    <source>
        <dbReference type="EMBL" id="MDR6218177.1"/>
    </source>
</evidence>
<comment type="caution">
    <text evidence="1">The sequence shown here is derived from an EMBL/GenBank/DDBJ whole genome shotgun (WGS) entry which is preliminary data.</text>
</comment>
<accession>A0AAE3XCW3</accession>
<proteinExistence type="predicted"/>
<dbReference type="Proteomes" id="UP001185331">
    <property type="component" value="Unassembled WGS sequence"/>
</dbReference>
<sequence>MNRALKDAARALLNRTADLGAPYESSKVTGGARAVVTSGPLTAIVTADQSGVRVTVMTGQAVSVPLLKLATLDEARDVITGTLQARVVATTPKAAAETSVWTPWAPRLRGVRKSCKLFTGKRPPQTREILFSHTRTRARGRYTQTLDWDGYLALSELVSRSELMEVQADGREVRRVQWRGQDFVAIYDALLAGVVTILRPHEYTQLRTGAFRKPDEAHPAGVPNTMTLAWSALDAWAA</sequence>
<name>A0AAE3XCW3_9DEIO</name>
<dbReference type="RefSeq" id="WP_309854314.1">
    <property type="nucleotide sequence ID" value="NZ_JAVDQJ010000004.1"/>
</dbReference>
<organism evidence="1 2">
    <name type="scientific">Deinococcus soli</name>
    <name type="common">ex Cha et al. 2016</name>
    <dbReference type="NCBI Taxonomy" id="1309411"/>
    <lineage>
        <taxon>Bacteria</taxon>
        <taxon>Thermotogati</taxon>
        <taxon>Deinococcota</taxon>
        <taxon>Deinococci</taxon>
        <taxon>Deinococcales</taxon>
        <taxon>Deinococcaceae</taxon>
        <taxon>Deinococcus</taxon>
    </lineage>
</organism>
<dbReference type="EMBL" id="JAVDQK010000004">
    <property type="protein sequence ID" value="MDR6218177.1"/>
    <property type="molecule type" value="Genomic_DNA"/>
</dbReference>
<dbReference type="AlphaFoldDB" id="A0AAE3XCW3"/>
<protein>
    <submittedName>
        <fullName evidence="1">Uncharacterized protein</fullName>
    </submittedName>
</protein>